<proteinExistence type="predicted"/>
<feature type="compositionally biased region" description="Basic and acidic residues" evidence="1">
    <location>
        <begin position="7"/>
        <end position="20"/>
    </location>
</feature>
<feature type="region of interest" description="Disordered" evidence="1">
    <location>
        <begin position="1"/>
        <end position="25"/>
    </location>
</feature>
<reference evidence="3" key="1">
    <citation type="submission" date="2018-02" db="EMBL/GenBank/DDBJ databases">
        <authorList>
            <person name="Cohen D.B."/>
            <person name="Kent A.D."/>
        </authorList>
    </citation>
    <scope>NUCLEOTIDE SEQUENCE</scope>
</reference>
<gene>
    <name evidence="3" type="ORF">FSB_LOCUS52916</name>
</gene>
<feature type="transmembrane region" description="Helical" evidence="2">
    <location>
        <begin position="64"/>
        <end position="82"/>
    </location>
</feature>
<protein>
    <submittedName>
        <fullName evidence="3">Uncharacterized protein</fullName>
    </submittedName>
</protein>
<feature type="compositionally biased region" description="Polar residues" evidence="1">
    <location>
        <begin position="137"/>
        <end position="148"/>
    </location>
</feature>
<organism evidence="3">
    <name type="scientific">Fagus sylvatica</name>
    <name type="common">Beechnut</name>
    <dbReference type="NCBI Taxonomy" id="28930"/>
    <lineage>
        <taxon>Eukaryota</taxon>
        <taxon>Viridiplantae</taxon>
        <taxon>Streptophyta</taxon>
        <taxon>Embryophyta</taxon>
        <taxon>Tracheophyta</taxon>
        <taxon>Spermatophyta</taxon>
        <taxon>Magnoliopsida</taxon>
        <taxon>eudicotyledons</taxon>
        <taxon>Gunneridae</taxon>
        <taxon>Pentapetalae</taxon>
        <taxon>rosids</taxon>
        <taxon>fabids</taxon>
        <taxon>Fagales</taxon>
        <taxon>Fagaceae</taxon>
        <taxon>Fagus</taxon>
    </lineage>
</organism>
<evidence type="ECO:0000256" key="2">
    <source>
        <dbReference type="SAM" id="Phobius"/>
    </source>
</evidence>
<accession>A0A2N9IL66</accession>
<feature type="transmembrane region" description="Helical" evidence="2">
    <location>
        <begin position="34"/>
        <end position="52"/>
    </location>
</feature>
<feature type="compositionally biased region" description="Low complexity" evidence="1">
    <location>
        <begin position="99"/>
        <end position="120"/>
    </location>
</feature>
<evidence type="ECO:0000313" key="3">
    <source>
        <dbReference type="EMBL" id="SPD25034.1"/>
    </source>
</evidence>
<keyword evidence="2" id="KW-1133">Transmembrane helix</keyword>
<feature type="region of interest" description="Disordered" evidence="1">
    <location>
        <begin position="76"/>
        <end position="166"/>
    </location>
</feature>
<evidence type="ECO:0000256" key="1">
    <source>
        <dbReference type="SAM" id="MobiDB-lite"/>
    </source>
</evidence>
<keyword evidence="2" id="KW-0472">Membrane</keyword>
<dbReference type="AlphaFoldDB" id="A0A2N9IL66"/>
<feature type="compositionally biased region" description="Basic and acidic residues" evidence="1">
    <location>
        <begin position="149"/>
        <end position="166"/>
    </location>
</feature>
<dbReference type="EMBL" id="OIVN01006079">
    <property type="protein sequence ID" value="SPD25034.1"/>
    <property type="molecule type" value="Genomic_DNA"/>
</dbReference>
<keyword evidence="2" id="KW-0812">Transmembrane</keyword>
<name>A0A2N9IL66_FAGSY</name>
<sequence length="166" mass="17762">MARLHHLQAETHSSSRDRHGSTTSRLLGSARQGLAAGLASGVGLSFPAWPAGWVSPSRRGRGVGLLWAVVVAGLTGGGGGFTDLRKEKKKSPGIQKINPRSASPTTKSSAPPLTTTTLRSGSPSHRQPPPRRQAQATESTGFVLQQKTQKAERAKREERVERRESK</sequence>